<dbReference type="InterPro" id="IPR025234">
    <property type="entry name" value="YjzH-like"/>
</dbReference>
<proteinExistence type="predicted"/>
<organism evidence="1 2">
    <name type="scientific">Bacillus infantis</name>
    <dbReference type="NCBI Taxonomy" id="324767"/>
    <lineage>
        <taxon>Bacteria</taxon>
        <taxon>Bacillati</taxon>
        <taxon>Bacillota</taxon>
        <taxon>Bacilli</taxon>
        <taxon>Bacillales</taxon>
        <taxon>Bacillaceae</taxon>
        <taxon>Bacillus</taxon>
    </lineage>
</organism>
<reference evidence="1 2" key="1">
    <citation type="submission" date="2019-08" db="EMBL/GenBank/DDBJ databases">
        <title>Bacillus genomes from the desert of Cuatro Cienegas, Coahuila.</title>
        <authorList>
            <person name="Olmedo-Alvarez G."/>
        </authorList>
    </citation>
    <scope>NUCLEOTIDE SEQUENCE [LARGE SCALE GENOMIC DNA]</scope>
    <source>
        <strain evidence="1 2">CH446_14T</strain>
    </source>
</reference>
<gene>
    <name evidence="1" type="ORF">FZD51_05975</name>
</gene>
<dbReference type="RefSeq" id="WP_148973927.1">
    <property type="nucleotide sequence ID" value="NZ_VTER01000003.1"/>
</dbReference>
<name>A0A5D4RK25_9BACI</name>
<dbReference type="Proteomes" id="UP000322139">
    <property type="component" value="Unassembled WGS sequence"/>
</dbReference>
<dbReference type="AlphaFoldDB" id="A0A5D4RK25"/>
<sequence>MAYFKYKVFTYNNRAIMNNDETLEADLKELGDQGWELVSALPIIKGDGSEGDIDVRTNEIKFIFKKENS</sequence>
<dbReference type="EMBL" id="VTER01000003">
    <property type="protein sequence ID" value="TYS50098.1"/>
    <property type="molecule type" value="Genomic_DNA"/>
</dbReference>
<comment type="caution">
    <text evidence="1">The sequence shown here is derived from an EMBL/GenBank/DDBJ whole genome shotgun (WGS) entry which is preliminary data.</text>
</comment>
<protein>
    <submittedName>
        <fullName evidence="1">DUF4177 domain-containing protein</fullName>
    </submittedName>
</protein>
<accession>A0A5D4RK25</accession>
<evidence type="ECO:0000313" key="2">
    <source>
        <dbReference type="Proteomes" id="UP000322139"/>
    </source>
</evidence>
<evidence type="ECO:0000313" key="1">
    <source>
        <dbReference type="EMBL" id="TYS50098.1"/>
    </source>
</evidence>
<dbReference type="Pfam" id="PF13783">
    <property type="entry name" value="DUF4177"/>
    <property type="match status" value="1"/>
</dbReference>